<comment type="subcellular location">
    <subcellularLocation>
        <location evidence="1">Cell membrane</location>
        <topology evidence="1">Multi-pass membrane protein</topology>
    </subcellularLocation>
</comment>
<keyword evidence="8 13" id="KW-0653">Protein transport</keyword>
<feature type="transmembrane region" description="Helical" evidence="13">
    <location>
        <begin position="144"/>
        <end position="166"/>
    </location>
</feature>
<dbReference type="PANTHER" id="PTHR30531:SF12">
    <property type="entry name" value="FLAGELLAR BIOSYNTHETIC PROTEIN FLHB"/>
    <property type="match status" value="1"/>
</dbReference>
<protein>
    <recommendedName>
        <fullName evidence="3 13">Flagellar biosynthetic protein FlhB</fullName>
    </recommendedName>
</protein>
<feature type="transmembrane region" description="Helical" evidence="13">
    <location>
        <begin position="34"/>
        <end position="55"/>
    </location>
</feature>
<dbReference type="PRINTS" id="PR00950">
    <property type="entry name" value="TYPE3IMSPROT"/>
</dbReference>
<evidence type="ECO:0000256" key="7">
    <source>
        <dbReference type="ARBA" id="ARBA00022795"/>
    </source>
</evidence>
<dbReference type="AlphaFoldDB" id="A0A327JMA5"/>
<evidence type="ECO:0000256" key="13">
    <source>
        <dbReference type="RuleBase" id="RU364091"/>
    </source>
</evidence>
<dbReference type="InterPro" id="IPR006135">
    <property type="entry name" value="T3SS_substrate_exporter"/>
</dbReference>
<keyword evidence="9 13" id="KW-1133">Transmembrane helix</keyword>
<evidence type="ECO:0000256" key="4">
    <source>
        <dbReference type="ARBA" id="ARBA00022448"/>
    </source>
</evidence>
<feature type="transmembrane region" description="Helical" evidence="13">
    <location>
        <begin position="88"/>
        <end position="111"/>
    </location>
</feature>
<dbReference type="GO" id="GO:0044780">
    <property type="term" value="P:bacterial-type flagellum assembly"/>
    <property type="evidence" value="ECO:0007669"/>
    <property type="project" value="InterPro"/>
</dbReference>
<keyword evidence="6 13" id="KW-0812">Transmembrane</keyword>
<evidence type="ECO:0000256" key="14">
    <source>
        <dbReference type="SAM" id="MobiDB-lite"/>
    </source>
</evidence>
<dbReference type="InterPro" id="IPR006136">
    <property type="entry name" value="FlhB"/>
</dbReference>
<evidence type="ECO:0000256" key="5">
    <source>
        <dbReference type="ARBA" id="ARBA00022475"/>
    </source>
</evidence>
<comment type="function">
    <text evidence="12 13">Required for formation of the rod structure in the basal body of the flagellar apparatus. Together with FliI and FliH, may constitute the export apparatus of flagellin.</text>
</comment>
<evidence type="ECO:0000256" key="9">
    <source>
        <dbReference type="ARBA" id="ARBA00022989"/>
    </source>
</evidence>
<dbReference type="FunFam" id="3.40.1690.10:FF:000001">
    <property type="entry name" value="Flagellar biosynthetic protein FlhB"/>
    <property type="match status" value="1"/>
</dbReference>
<feature type="compositionally biased region" description="Basic and acidic residues" evidence="14">
    <location>
        <begin position="7"/>
        <end position="20"/>
    </location>
</feature>
<dbReference type="OrthoDB" id="9807950at2"/>
<dbReference type="GO" id="GO:0005886">
    <property type="term" value="C:plasma membrane"/>
    <property type="evidence" value="ECO:0007669"/>
    <property type="project" value="UniProtKB-SubCell"/>
</dbReference>
<keyword evidence="15" id="KW-0282">Flagellum</keyword>
<keyword evidence="4 13" id="KW-0813">Transport</keyword>
<evidence type="ECO:0000256" key="2">
    <source>
        <dbReference type="ARBA" id="ARBA00010690"/>
    </source>
</evidence>
<evidence type="ECO:0000256" key="6">
    <source>
        <dbReference type="ARBA" id="ARBA00022692"/>
    </source>
</evidence>
<dbReference type="GO" id="GO:0009306">
    <property type="term" value="P:protein secretion"/>
    <property type="evidence" value="ECO:0007669"/>
    <property type="project" value="InterPro"/>
</dbReference>
<evidence type="ECO:0000256" key="8">
    <source>
        <dbReference type="ARBA" id="ARBA00022927"/>
    </source>
</evidence>
<evidence type="ECO:0000313" key="15">
    <source>
        <dbReference type="EMBL" id="RAI24558.1"/>
    </source>
</evidence>
<proteinExistence type="inferred from homology"/>
<evidence type="ECO:0000256" key="12">
    <source>
        <dbReference type="ARBA" id="ARBA00025078"/>
    </source>
</evidence>
<dbReference type="Gene3D" id="6.10.250.2080">
    <property type="match status" value="1"/>
</dbReference>
<evidence type="ECO:0000256" key="11">
    <source>
        <dbReference type="ARBA" id="ARBA00023225"/>
    </source>
</evidence>
<dbReference type="RefSeq" id="WP_111436604.1">
    <property type="nucleotide sequence ID" value="NZ_JACIGG010000002.1"/>
</dbReference>
<dbReference type="Gene3D" id="3.40.1690.10">
    <property type="entry name" value="secretion proteins EscU"/>
    <property type="match status" value="1"/>
</dbReference>
<feature type="region of interest" description="Disordered" evidence="14">
    <location>
        <begin position="1"/>
        <end position="20"/>
    </location>
</feature>
<organism evidence="15 16">
    <name type="scientific">Rhodobium orientis</name>
    <dbReference type="NCBI Taxonomy" id="34017"/>
    <lineage>
        <taxon>Bacteria</taxon>
        <taxon>Pseudomonadati</taxon>
        <taxon>Pseudomonadota</taxon>
        <taxon>Alphaproteobacteria</taxon>
        <taxon>Hyphomicrobiales</taxon>
        <taxon>Rhodobiaceae</taxon>
        <taxon>Rhodobium</taxon>
    </lineage>
</organism>
<keyword evidence="15" id="KW-0969">Cilium</keyword>
<evidence type="ECO:0000256" key="1">
    <source>
        <dbReference type="ARBA" id="ARBA00004651"/>
    </source>
</evidence>
<dbReference type="PANTHER" id="PTHR30531">
    <property type="entry name" value="FLAGELLAR BIOSYNTHETIC PROTEIN FLHB"/>
    <property type="match status" value="1"/>
</dbReference>
<dbReference type="InterPro" id="IPR029025">
    <property type="entry name" value="T3SS_substrate_exporter_C"/>
</dbReference>
<keyword evidence="7 13" id="KW-1005">Bacterial flagellum biogenesis</keyword>
<dbReference type="Proteomes" id="UP000249299">
    <property type="component" value="Unassembled WGS sequence"/>
</dbReference>
<keyword evidence="11 13" id="KW-1006">Bacterial flagellum protein export</keyword>
<gene>
    <name evidence="13 15" type="primary">flhB</name>
    <name evidence="15" type="ORF">CH339_22115</name>
</gene>
<comment type="caution">
    <text evidence="15">The sequence shown here is derived from an EMBL/GenBank/DDBJ whole genome shotgun (WGS) entry which is preliminary data.</text>
</comment>
<keyword evidence="16" id="KW-1185">Reference proteome</keyword>
<evidence type="ECO:0000256" key="10">
    <source>
        <dbReference type="ARBA" id="ARBA00023136"/>
    </source>
</evidence>
<reference evidence="15 16" key="1">
    <citation type="submission" date="2017-07" db="EMBL/GenBank/DDBJ databases">
        <title>Draft Genome Sequences of Select Purple Nonsulfur Bacteria.</title>
        <authorList>
            <person name="Lasarre B."/>
            <person name="Mckinlay J.B."/>
        </authorList>
    </citation>
    <scope>NUCLEOTIDE SEQUENCE [LARGE SCALE GENOMIC DNA]</scope>
    <source>
        <strain evidence="15 16">DSM 11290</strain>
    </source>
</reference>
<sequence length="359" mass="39694">MADDTDQSEKTEEPTQKRLDDALKKGDVAKSQEVSSWFAMAGIAIVVAMLSPHMAGALGKSLKGYLEHAGTIPIDGGALQHLFWQSGAAFAGALILPMLLLAAIAVAGSLVQHQMVWSLEPIKPKLSKISPASGFKRLFSRESLFNFAKGVVKIGIVATLMVIVIYPERDRLDTMMTADVNVILAILRELVLKLLGAIIAVMTVVAGLDFMWQRQRWHEKQKMTLREIKDEYKQTEGDPAVKAKIRQLRNERSRRRMMAKVPEATVVITNPTHFAVALQYERGMNAPLCVAKGTDAVALRIRAVAKEHEVPTIENPPLARTLYAAVDIDEEIPEAQYRAVAEVIGYIMRQKSSKGWRAT</sequence>
<name>A0A327JMA5_9HYPH</name>
<evidence type="ECO:0000256" key="3">
    <source>
        <dbReference type="ARBA" id="ARBA00021622"/>
    </source>
</evidence>
<dbReference type="EMBL" id="NPEV01000076">
    <property type="protein sequence ID" value="RAI24558.1"/>
    <property type="molecule type" value="Genomic_DNA"/>
</dbReference>
<keyword evidence="10 13" id="KW-0472">Membrane</keyword>
<accession>A0A327JMA5</accession>
<dbReference type="Pfam" id="PF01312">
    <property type="entry name" value="Bac_export_2"/>
    <property type="match status" value="1"/>
</dbReference>
<evidence type="ECO:0000313" key="16">
    <source>
        <dbReference type="Proteomes" id="UP000249299"/>
    </source>
</evidence>
<dbReference type="NCBIfam" id="TIGR00328">
    <property type="entry name" value="flhB"/>
    <property type="match status" value="1"/>
</dbReference>
<comment type="similarity">
    <text evidence="2 13">Belongs to the type III secretion exporter family.</text>
</comment>
<feature type="transmembrane region" description="Helical" evidence="13">
    <location>
        <begin position="190"/>
        <end position="212"/>
    </location>
</feature>
<keyword evidence="5 13" id="KW-1003">Cell membrane</keyword>
<keyword evidence="15" id="KW-0966">Cell projection</keyword>
<dbReference type="SUPFAM" id="SSF160544">
    <property type="entry name" value="EscU C-terminal domain-like"/>
    <property type="match status" value="1"/>
</dbReference>